<dbReference type="InterPro" id="IPR057683">
    <property type="entry name" value="DUF7923"/>
</dbReference>
<feature type="domain" description="C3H1-type" evidence="5">
    <location>
        <begin position="343"/>
        <end position="371"/>
    </location>
</feature>
<dbReference type="Pfam" id="PF25542">
    <property type="entry name" value="zf-CCCH_12"/>
    <property type="match status" value="1"/>
</dbReference>
<evidence type="ECO:0000256" key="2">
    <source>
        <dbReference type="ARBA" id="ARBA00022771"/>
    </source>
</evidence>
<organism evidence="6 7">
    <name type="scientific">Corynascus novoguineensis</name>
    <dbReference type="NCBI Taxonomy" id="1126955"/>
    <lineage>
        <taxon>Eukaryota</taxon>
        <taxon>Fungi</taxon>
        <taxon>Dikarya</taxon>
        <taxon>Ascomycota</taxon>
        <taxon>Pezizomycotina</taxon>
        <taxon>Sordariomycetes</taxon>
        <taxon>Sordariomycetidae</taxon>
        <taxon>Sordariales</taxon>
        <taxon>Chaetomiaceae</taxon>
        <taxon>Corynascus</taxon>
    </lineage>
</organism>
<feature type="zinc finger region" description="C3H1-type" evidence="4">
    <location>
        <begin position="343"/>
        <end position="371"/>
    </location>
</feature>
<gene>
    <name evidence="6" type="ORF">C7999DRAFT_41783</name>
</gene>
<dbReference type="InterPro" id="IPR057654">
    <property type="entry name" value="Znf-CCCH_tandem"/>
</dbReference>
<dbReference type="Proteomes" id="UP001303647">
    <property type="component" value="Unassembled WGS sequence"/>
</dbReference>
<dbReference type="AlphaFoldDB" id="A0AAN7HMP7"/>
<evidence type="ECO:0000259" key="5">
    <source>
        <dbReference type="PROSITE" id="PS50103"/>
    </source>
</evidence>
<sequence length="435" mass="49698">MADDQQQLDGLKERWNEYKDQDDQKKKIIDDLFEYTHGLTRELSDVKSELQDKKLLLGFEREETRKRKEEVQALKNEKARLDFACVVLDGDCMPFKDELVKEGLEGGKRAANLLKNAVLEELKSSLGVSHHLQIHVRVYANIKGQAKTYKEMGIIPEATDKFPDFIRGFNMGDPLFDFIDAGNGKECADVKVKEYFRFCSANIHCRQIIFGGSADNGYARLLGPLAQDDAMRRCVTLLEGPPFAGELNAIKNNFRTVKFEEIFRSGKLENRMTYHYSHPVIPVPFNYASAAARLPFTPEPSSAAQRGSSPPTTSVWRGRVFRNRNGERIDQVLEYSRSDYEKMKPLKLCNNFYLLGTCTWGDKCEHDHKMRLSDREKAALRALARQRPCQSGLRCADSDCLFGHNCPWGNNCDQSRCRFPDDRHGVDTKIVPYFG</sequence>
<reference evidence="6" key="2">
    <citation type="submission" date="2023-05" db="EMBL/GenBank/DDBJ databases">
        <authorList>
            <consortium name="Lawrence Berkeley National Laboratory"/>
            <person name="Steindorff A."/>
            <person name="Hensen N."/>
            <person name="Bonometti L."/>
            <person name="Westerberg I."/>
            <person name="Brannstrom I.O."/>
            <person name="Guillou S."/>
            <person name="Cros-Aarteil S."/>
            <person name="Calhoun S."/>
            <person name="Haridas S."/>
            <person name="Kuo A."/>
            <person name="Mondo S."/>
            <person name="Pangilinan J."/>
            <person name="Riley R."/>
            <person name="Labutti K."/>
            <person name="Andreopoulos B."/>
            <person name="Lipzen A."/>
            <person name="Chen C."/>
            <person name="Yanf M."/>
            <person name="Daum C."/>
            <person name="Ng V."/>
            <person name="Clum A."/>
            <person name="Ohm R."/>
            <person name="Martin F."/>
            <person name="Silar P."/>
            <person name="Natvig D."/>
            <person name="Lalanne C."/>
            <person name="Gautier V."/>
            <person name="Ament-Velasquez S.L."/>
            <person name="Kruys A."/>
            <person name="Hutchinson M.I."/>
            <person name="Powell A.J."/>
            <person name="Barry K."/>
            <person name="Miller A.N."/>
            <person name="Grigoriev I.V."/>
            <person name="Debuchy R."/>
            <person name="Gladieux P."/>
            <person name="Thoren M.H."/>
            <person name="Johannesson H."/>
        </authorList>
    </citation>
    <scope>NUCLEOTIDE SEQUENCE</scope>
    <source>
        <strain evidence="6">CBS 359.72</strain>
    </source>
</reference>
<reference evidence="6" key="1">
    <citation type="journal article" date="2023" name="Mol. Phylogenet. Evol.">
        <title>Genome-scale phylogeny and comparative genomics of the fungal order Sordariales.</title>
        <authorList>
            <person name="Hensen N."/>
            <person name="Bonometti L."/>
            <person name="Westerberg I."/>
            <person name="Brannstrom I.O."/>
            <person name="Guillou S."/>
            <person name="Cros-Aarteil S."/>
            <person name="Calhoun S."/>
            <person name="Haridas S."/>
            <person name="Kuo A."/>
            <person name="Mondo S."/>
            <person name="Pangilinan J."/>
            <person name="Riley R."/>
            <person name="LaButti K."/>
            <person name="Andreopoulos B."/>
            <person name="Lipzen A."/>
            <person name="Chen C."/>
            <person name="Yan M."/>
            <person name="Daum C."/>
            <person name="Ng V."/>
            <person name="Clum A."/>
            <person name="Steindorff A."/>
            <person name="Ohm R.A."/>
            <person name="Martin F."/>
            <person name="Silar P."/>
            <person name="Natvig D.O."/>
            <person name="Lalanne C."/>
            <person name="Gautier V."/>
            <person name="Ament-Velasquez S.L."/>
            <person name="Kruys A."/>
            <person name="Hutchinson M.I."/>
            <person name="Powell A.J."/>
            <person name="Barry K."/>
            <person name="Miller A.N."/>
            <person name="Grigoriev I.V."/>
            <person name="Debuchy R."/>
            <person name="Gladieux P."/>
            <person name="Hiltunen Thoren M."/>
            <person name="Johannesson H."/>
        </authorList>
    </citation>
    <scope>NUCLEOTIDE SEQUENCE</scope>
    <source>
        <strain evidence="6">CBS 359.72</strain>
    </source>
</reference>
<accession>A0AAN7HMP7</accession>
<evidence type="ECO:0000313" key="7">
    <source>
        <dbReference type="Proteomes" id="UP001303647"/>
    </source>
</evidence>
<keyword evidence="7" id="KW-1185">Reference proteome</keyword>
<dbReference type="PANTHER" id="PTHR37543">
    <property type="entry name" value="CCCH ZINC FINGER DNA BINDING PROTEIN (AFU_ORTHOLOGUE AFUA_5G12760)"/>
    <property type="match status" value="1"/>
</dbReference>
<protein>
    <recommendedName>
        <fullName evidence="5">C3H1-type domain-containing protein</fullName>
    </recommendedName>
</protein>
<dbReference type="PROSITE" id="PS50103">
    <property type="entry name" value="ZF_C3H1"/>
    <property type="match status" value="1"/>
</dbReference>
<evidence type="ECO:0000256" key="1">
    <source>
        <dbReference type="ARBA" id="ARBA00022723"/>
    </source>
</evidence>
<evidence type="ECO:0000313" key="6">
    <source>
        <dbReference type="EMBL" id="KAK4246800.1"/>
    </source>
</evidence>
<name>A0AAN7HMP7_9PEZI</name>
<dbReference type="EMBL" id="MU857666">
    <property type="protein sequence ID" value="KAK4246800.1"/>
    <property type="molecule type" value="Genomic_DNA"/>
</dbReference>
<dbReference type="Pfam" id="PF25540">
    <property type="entry name" value="DUF7923"/>
    <property type="match status" value="1"/>
</dbReference>
<dbReference type="Pfam" id="PF25543">
    <property type="entry name" value="zf-CCCH_tandem"/>
    <property type="match status" value="1"/>
</dbReference>
<evidence type="ECO:0000256" key="4">
    <source>
        <dbReference type="PROSITE-ProRule" id="PRU00723"/>
    </source>
</evidence>
<evidence type="ECO:0000256" key="3">
    <source>
        <dbReference type="ARBA" id="ARBA00022833"/>
    </source>
</evidence>
<comment type="caution">
    <text evidence="6">The sequence shown here is derived from an EMBL/GenBank/DDBJ whole genome shotgun (WGS) entry which is preliminary data.</text>
</comment>
<dbReference type="PANTHER" id="PTHR37543:SF1">
    <property type="entry name" value="CCCH ZINC FINGER DNA BINDING PROTEIN (AFU_ORTHOLOGUE AFUA_5G12760)"/>
    <property type="match status" value="1"/>
</dbReference>
<keyword evidence="1 4" id="KW-0479">Metal-binding</keyword>
<dbReference type="SUPFAM" id="SSF90229">
    <property type="entry name" value="CCCH zinc finger"/>
    <property type="match status" value="1"/>
</dbReference>
<dbReference type="InterPro" id="IPR036855">
    <property type="entry name" value="Znf_CCCH_sf"/>
</dbReference>
<proteinExistence type="predicted"/>
<dbReference type="GO" id="GO:0008270">
    <property type="term" value="F:zinc ion binding"/>
    <property type="evidence" value="ECO:0007669"/>
    <property type="project" value="UniProtKB-KW"/>
</dbReference>
<dbReference type="InterPro" id="IPR000571">
    <property type="entry name" value="Znf_CCCH"/>
</dbReference>
<keyword evidence="2 4" id="KW-0863">Zinc-finger</keyword>
<keyword evidence="3 4" id="KW-0862">Zinc</keyword>